<dbReference type="InterPro" id="IPR029069">
    <property type="entry name" value="HotDog_dom_sf"/>
</dbReference>
<keyword evidence="2" id="KW-0396">Initiation factor</keyword>
<dbReference type="EMBL" id="CP001229">
    <property type="protein sequence ID" value="ACN99533.1"/>
    <property type="molecule type" value="Genomic_DNA"/>
</dbReference>
<proteinExistence type="predicted"/>
<dbReference type="AlphaFoldDB" id="C1DW74"/>
<organism evidence="2 3">
    <name type="scientific">Sulfurihydrogenibium azorense (strain DSM 15241 / OCM 825 / Az-Fu1)</name>
    <dbReference type="NCBI Taxonomy" id="204536"/>
    <lineage>
        <taxon>Bacteria</taxon>
        <taxon>Pseudomonadati</taxon>
        <taxon>Aquificota</taxon>
        <taxon>Aquificia</taxon>
        <taxon>Aquificales</taxon>
        <taxon>Hydrogenothermaceae</taxon>
        <taxon>Sulfurihydrogenibium</taxon>
    </lineage>
</organism>
<evidence type="ECO:0000313" key="3">
    <source>
        <dbReference type="Proteomes" id="UP000001369"/>
    </source>
</evidence>
<reference evidence="2 3" key="1">
    <citation type="journal article" date="2009" name="J. Bacteriol.">
        <title>Complete and draft genome sequences of six members of the Aquificales.</title>
        <authorList>
            <person name="Reysenbach A.L."/>
            <person name="Hamamura N."/>
            <person name="Podar M."/>
            <person name="Griffiths E."/>
            <person name="Ferreira S."/>
            <person name="Hochstein R."/>
            <person name="Heidelberg J."/>
            <person name="Johnson J."/>
            <person name="Mead D."/>
            <person name="Pohorille A."/>
            <person name="Sarmiento M."/>
            <person name="Schweighofer K."/>
            <person name="Seshadri R."/>
            <person name="Voytek M.A."/>
        </authorList>
    </citation>
    <scope>NUCLEOTIDE SEQUENCE [LARGE SCALE GENOMIC DNA]</scope>
    <source>
        <strain evidence="3">Az-Fu1 / DSM 15241 / OCM 825</strain>
    </source>
</reference>
<dbReference type="GO" id="GO:0003743">
    <property type="term" value="F:translation initiation factor activity"/>
    <property type="evidence" value="ECO:0007669"/>
    <property type="project" value="UniProtKB-KW"/>
</dbReference>
<dbReference type="OrthoDB" id="5323777at2"/>
<dbReference type="Gene3D" id="3.10.129.10">
    <property type="entry name" value="Hotdog Thioesterase"/>
    <property type="match status" value="1"/>
</dbReference>
<gene>
    <name evidence="2" type="ordered locus">SULAZ_1394</name>
</gene>
<dbReference type="CDD" id="cd03440">
    <property type="entry name" value="hot_dog"/>
    <property type="match status" value="1"/>
</dbReference>
<feature type="domain" description="Thioesterase" evidence="1">
    <location>
        <begin position="42"/>
        <end position="110"/>
    </location>
</feature>
<dbReference type="GO" id="GO:0016790">
    <property type="term" value="F:thiolester hydrolase activity"/>
    <property type="evidence" value="ECO:0007669"/>
    <property type="project" value="UniProtKB-ARBA"/>
</dbReference>
<dbReference type="eggNOG" id="COG2050">
    <property type="taxonomic scope" value="Bacteria"/>
</dbReference>
<keyword evidence="2" id="KW-0648">Protein biosynthesis</keyword>
<dbReference type="RefSeq" id="WP_012674846.1">
    <property type="nucleotide sequence ID" value="NC_012438.1"/>
</dbReference>
<keyword evidence="3" id="KW-1185">Reference proteome</keyword>
<dbReference type="Pfam" id="PF03061">
    <property type="entry name" value="4HBT"/>
    <property type="match status" value="1"/>
</dbReference>
<dbReference type="Proteomes" id="UP000001369">
    <property type="component" value="Chromosome"/>
</dbReference>
<dbReference type="STRING" id="204536.SULAZ_1394"/>
<dbReference type="SUPFAM" id="SSF54637">
    <property type="entry name" value="Thioesterase/thiol ester dehydrase-isomerase"/>
    <property type="match status" value="1"/>
</dbReference>
<accession>C1DW74</accession>
<evidence type="ECO:0000313" key="2">
    <source>
        <dbReference type="EMBL" id="ACN99533.1"/>
    </source>
</evidence>
<protein>
    <submittedName>
        <fullName evidence="2">Nter region of initiation factor eif-2b alpha subunit 1 from aquifex aeolicus</fullName>
    </submittedName>
</protein>
<dbReference type="InterPro" id="IPR006683">
    <property type="entry name" value="Thioestr_dom"/>
</dbReference>
<dbReference type="HOGENOM" id="CLU_124322_0_1_0"/>
<name>C1DW74_SULAA</name>
<sequence length="130" mass="14453">MQIKTHLKIDNSLSGYPLSIEEGKTATVKLITDQRMVADEKGLIHGGFIFSAADYCAMITVNHPNVVLGSSEVKFLKPLKLGQNAIFQSQVLSQEGKKVMVKVVGYIEDTNGQFFEGMFKCYILDKHVLE</sequence>
<dbReference type="KEGG" id="saf:SULAZ_1394"/>
<evidence type="ECO:0000259" key="1">
    <source>
        <dbReference type="Pfam" id="PF03061"/>
    </source>
</evidence>